<proteinExistence type="inferred from homology"/>
<comment type="similarity">
    <text evidence="2 7 8">Belongs to the peptidase C12 family.</text>
</comment>
<feature type="active site" description="Proton donor" evidence="7">
    <location>
        <position position="171"/>
    </location>
</feature>
<evidence type="ECO:0000256" key="6">
    <source>
        <dbReference type="ARBA" id="ARBA00022807"/>
    </source>
</evidence>
<evidence type="ECO:0000256" key="1">
    <source>
        <dbReference type="ARBA" id="ARBA00000707"/>
    </source>
</evidence>
<name>A0A2S4V481_9BASI</name>
<dbReference type="Proteomes" id="UP000238274">
    <property type="component" value="Unassembled WGS sequence"/>
</dbReference>
<dbReference type="Pfam" id="PF01088">
    <property type="entry name" value="Peptidase_C12"/>
    <property type="match status" value="1"/>
</dbReference>
<dbReference type="VEuPathDB" id="FungiDB:PSHT_11254"/>
<dbReference type="PROSITE" id="PS00140">
    <property type="entry name" value="UCH_1"/>
    <property type="match status" value="1"/>
</dbReference>
<dbReference type="Gene3D" id="3.40.532.10">
    <property type="entry name" value="Peptidase C12, ubiquitin carboxyl-terminal hydrolase"/>
    <property type="match status" value="1"/>
</dbReference>
<dbReference type="GO" id="GO:0005737">
    <property type="term" value="C:cytoplasm"/>
    <property type="evidence" value="ECO:0007669"/>
    <property type="project" value="TreeGrafter"/>
</dbReference>
<comment type="catalytic activity">
    <reaction evidence="1 7 8">
        <text>Thiol-dependent hydrolysis of ester, thioester, amide, peptide and isopeptide bonds formed by the C-terminal Gly of ubiquitin (a 76-residue protein attached to proteins as an intracellular targeting signal).</text>
        <dbReference type="EC" id="3.4.19.12"/>
    </reaction>
</comment>
<keyword evidence="11" id="KW-1185">Reference proteome</keyword>
<feature type="site" description="Important for enzyme activity" evidence="7">
    <location>
        <position position="192"/>
    </location>
</feature>
<dbReference type="FunFam" id="3.40.532.10:FF:000006">
    <property type="entry name" value="Ubiquitin carboxyl-terminal hydrolase"/>
    <property type="match status" value="1"/>
</dbReference>
<dbReference type="PRINTS" id="PR00707">
    <property type="entry name" value="UBCTHYDRLASE"/>
</dbReference>
<protein>
    <recommendedName>
        <fullName evidence="8">Ubiquitin carboxyl-terminal hydrolase</fullName>
        <ecNumber evidence="8">3.4.19.12</ecNumber>
    </recommendedName>
</protein>
<evidence type="ECO:0000256" key="8">
    <source>
        <dbReference type="RuleBase" id="RU361215"/>
    </source>
</evidence>
<keyword evidence="3 7" id="KW-0645">Protease</keyword>
<dbReference type="PANTHER" id="PTHR10589:SF17">
    <property type="entry name" value="UBIQUITIN CARBOXYL-TERMINAL HYDROLASE"/>
    <property type="match status" value="1"/>
</dbReference>
<evidence type="ECO:0000256" key="7">
    <source>
        <dbReference type="PROSITE-ProRule" id="PRU01393"/>
    </source>
</evidence>
<evidence type="ECO:0000256" key="3">
    <source>
        <dbReference type="ARBA" id="ARBA00022670"/>
    </source>
</evidence>
<dbReference type="VEuPathDB" id="FungiDB:PSTT_14911"/>
<evidence type="ECO:0000256" key="4">
    <source>
        <dbReference type="ARBA" id="ARBA00022786"/>
    </source>
</evidence>
<evidence type="ECO:0000313" key="11">
    <source>
        <dbReference type="Proteomes" id="UP000238274"/>
    </source>
</evidence>
<sequence>MRWLPLESNPDVMNSWASALGLSTEEVSFTDVYGLDKELLEMVPKPVYAVLMLFPISKEYEQARSKENDLILAENNSQEILKNLNERVIFIKQTISNACGTIGLLHALANNPKIPIKEGSLTEFFKECKSKNAHERAELLEKNNGIASVHADQALSGQSKVPDSNEAVDLHFVFVKSTGNDDKAEDRLIELDGRKSFPIDHGPIPRSDDLLDAVVPIVKKFIALSNDNLNFNLIALVQNSC</sequence>
<dbReference type="EMBL" id="PKSM01000185">
    <property type="protein sequence ID" value="POW04329.1"/>
    <property type="molecule type" value="Genomic_DNA"/>
</dbReference>
<dbReference type="InterPro" id="IPR038765">
    <property type="entry name" value="Papain-like_cys_pep_sf"/>
</dbReference>
<dbReference type="EC" id="3.4.19.12" evidence="8"/>
<dbReference type="InterPro" id="IPR036959">
    <property type="entry name" value="Peptidase_C12_UCH_sf"/>
</dbReference>
<dbReference type="CDD" id="cd09616">
    <property type="entry name" value="Peptidase_C12_UCH_L1_L3"/>
    <property type="match status" value="1"/>
</dbReference>
<dbReference type="InterPro" id="IPR001578">
    <property type="entry name" value="Peptidase_C12_UCH"/>
</dbReference>
<dbReference type="AlphaFoldDB" id="A0A2S4V481"/>
<accession>A0A2S4V481</accession>
<keyword evidence="5 7" id="KW-0378">Hydrolase</keyword>
<dbReference type="GO" id="GO:0004843">
    <property type="term" value="F:cysteine-type deubiquitinase activity"/>
    <property type="evidence" value="ECO:0007669"/>
    <property type="project" value="UniProtKB-UniRule"/>
</dbReference>
<reference evidence="10 11" key="1">
    <citation type="submission" date="2017-12" db="EMBL/GenBank/DDBJ databases">
        <title>Gene loss provides genomic basis for host adaptation in cereal stripe rust fungi.</title>
        <authorList>
            <person name="Xia C."/>
        </authorList>
    </citation>
    <scope>NUCLEOTIDE SEQUENCE [LARGE SCALE GENOMIC DNA]</scope>
    <source>
        <strain evidence="10 11">93TX-2</strain>
    </source>
</reference>
<evidence type="ECO:0000259" key="9">
    <source>
        <dbReference type="PROSITE" id="PS52048"/>
    </source>
</evidence>
<organism evidence="10 11">
    <name type="scientific">Puccinia striiformis</name>
    <dbReference type="NCBI Taxonomy" id="27350"/>
    <lineage>
        <taxon>Eukaryota</taxon>
        <taxon>Fungi</taxon>
        <taxon>Dikarya</taxon>
        <taxon>Basidiomycota</taxon>
        <taxon>Pucciniomycotina</taxon>
        <taxon>Pucciniomycetes</taxon>
        <taxon>Pucciniales</taxon>
        <taxon>Pucciniaceae</taxon>
        <taxon>Puccinia</taxon>
    </lineage>
</organism>
<dbReference type="PANTHER" id="PTHR10589">
    <property type="entry name" value="UBIQUITIN CARBOXYL-TERMINAL HYDROLASE"/>
    <property type="match status" value="1"/>
</dbReference>
<keyword evidence="6 7" id="KW-0788">Thiol protease</keyword>
<dbReference type="InterPro" id="IPR057254">
    <property type="entry name" value="UCH_AS"/>
</dbReference>
<dbReference type="OrthoDB" id="427186at2759"/>
<dbReference type="PROSITE" id="PS52048">
    <property type="entry name" value="UCH_DOMAIN"/>
    <property type="match status" value="1"/>
</dbReference>
<evidence type="ECO:0000256" key="5">
    <source>
        <dbReference type="ARBA" id="ARBA00022801"/>
    </source>
</evidence>
<comment type="caution">
    <text evidence="10">The sequence shown here is derived from an EMBL/GenBank/DDBJ whole genome shotgun (WGS) entry which is preliminary data.</text>
</comment>
<evidence type="ECO:0000313" key="10">
    <source>
        <dbReference type="EMBL" id="POW04329.1"/>
    </source>
</evidence>
<feature type="site" description="Transition state stabilizer" evidence="7">
    <location>
        <position position="93"/>
    </location>
</feature>
<dbReference type="SUPFAM" id="SSF54001">
    <property type="entry name" value="Cysteine proteinases"/>
    <property type="match status" value="1"/>
</dbReference>
<evidence type="ECO:0000256" key="2">
    <source>
        <dbReference type="ARBA" id="ARBA00009326"/>
    </source>
</evidence>
<keyword evidence="4 7" id="KW-0833">Ubl conjugation pathway</keyword>
<reference evidence="11" key="3">
    <citation type="journal article" date="2018" name="Mol. Plant Microbe Interact.">
        <title>Genome sequence resources for the wheat stripe rust pathogen (Puccinia striiformis f. sp. tritici) and the barley stripe rust pathogen (Puccinia striiformis f. sp. hordei).</title>
        <authorList>
            <person name="Xia C."/>
            <person name="Wang M."/>
            <person name="Yin C."/>
            <person name="Cornejo O.E."/>
            <person name="Hulbert S.H."/>
            <person name="Chen X."/>
        </authorList>
    </citation>
    <scope>NUCLEOTIDE SEQUENCE [LARGE SCALE GENOMIC DNA]</scope>
    <source>
        <strain evidence="11">93TX-2</strain>
    </source>
</reference>
<feature type="domain" description="UCH catalytic" evidence="9">
    <location>
        <begin position="2"/>
        <end position="238"/>
    </location>
</feature>
<feature type="active site" description="Nucleophile" evidence="7">
    <location>
        <position position="99"/>
    </location>
</feature>
<gene>
    <name evidence="10" type="ORF">PSHT_11254</name>
</gene>
<dbReference type="GO" id="GO:0016579">
    <property type="term" value="P:protein deubiquitination"/>
    <property type="evidence" value="ECO:0007669"/>
    <property type="project" value="TreeGrafter"/>
</dbReference>
<reference evidence="11" key="2">
    <citation type="journal article" date="2018" name="BMC Genomics">
        <title>Genomic insights into host adaptation between the wheat stripe rust pathogen (Puccinia striiformis f. sp. tritici) and the barley stripe rust pathogen (Puccinia striiformis f. sp. hordei).</title>
        <authorList>
            <person name="Xia C."/>
            <person name="Wang M."/>
            <person name="Yin C."/>
            <person name="Cornejo O.E."/>
            <person name="Hulbert S.H."/>
            <person name="Chen X."/>
        </authorList>
    </citation>
    <scope>NUCLEOTIDE SEQUENCE [LARGE SCALE GENOMIC DNA]</scope>
    <source>
        <strain evidence="11">93TX-2</strain>
    </source>
</reference>
<dbReference type="GO" id="GO:0006511">
    <property type="term" value="P:ubiquitin-dependent protein catabolic process"/>
    <property type="evidence" value="ECO:0007669"/>
    <property type="project" value="UniProtKB-UniRule"/>
</dbReference>